<dbReference type="EMBL" id="JBHUCX010000028">
    <property type="protein sequence ID" value="MFD1675247.1"/>
    <property type="molecule type" value="Genomic_DNA"/>
</dbReference>
<name>A0ABW4JJK4_9BACL</name>
<protein>
    <submittedName>
        <fullName evidence="1">DUF3891 family protein</fullName>
    </submittedName>
</protein>
<reference evidence="2" key="1">
    <citation type="journal article" date="2019" name="Int. J. Syst. Evol. Microbiol.">
        <title>The Global Catalogue of Microorganisms (GCM) 10K type strain sequencing project: providing services to taxonomists for standard genome sequencing and annotation.</title>
        <authorList>
            <consortium name="The Broad Institute Genomics Platform"/>
            <consortium name="The Broad Institute Genome Sequencing Center for Infectious Disease"/>
            <person name="Wu L."/>
            <person name="Ma J."/>
        </authorList>
    </citation>
    <scope>NUCLEOTIDE SEQUENCE [LARGE SCALE GENOMIC DNA]</scope>
    <source>
        <strain evidence="2">CGMCC 1.12286</strain>
    </source>
</reference>
<evidence type="ECO:0000313" key="1">
    <source>
        <dbReference type="EMBL" id="MFD1675247.1"/>
    </source>
</evidence>
<organism evidence="1 2">
    <name type="scientific">Alicyclobacillus fodiniaquatilis</name>
    <dbReference type="NCBI Taxonomy" id="1661150"/>
    <lineage>
        <taxon>Bacteria</taxon>
        <taxon>Bacillati</taxon>
        <taxon>Bacillota</taxon>
        <taxon>Bacilli</taxon>
        <taxon>Bacillales</taxon>
        <taxon>Alicyclobacillaceae</taxon>
        <taxon>Alicyclobacillus</taxon>
    </lineage>
</organism>
<dbReference type="InterPro" id="IPR024992">
    <property type="entry name" value="DUF3891"/>
</dbReference>
<accession>A0ABW4JJK4</accession>
<evidence type="ECO:0000313" key="2">
    <source>
        <dbReference type="Proteomes" id="UP001597079"/>
    </source>
</evidence>
<dbReference type="Pfam" id="PF13030">
    <property type="entry name" value="DUF3891"/>
    <property type="match status" value="1"/>
</dbReference>
<comment type="caution">
    <text evidence="1">The sequence shown here is derived from an EMBL/GenBank/DDBJ whole genome shotgun (WGS) entry which is preliminary data.</text>
</comment>
<proteinExistence type="predicted"/>
<dbReference type="RefSeq" id="WP_377943123.1">
    <property type="nucleotide sequence ID" value="NZ_JBHUCX010000028.1"/>
</dbReference>
<gene>
    <name evidence="1" type="ORF">ACFSB2_11130</name>
</gene>
<sequence length="257" mass="29585">MLIYERERDFVMVEQNKHAILSGALFSNWSEAYLVGKQRKSDVLFAIEYHDRAWITLDATPLWNDGQDAPYSFIDLPSLLKLPHYQQGVDWVECQNKYAALLCSMHYAAFFNGAKEDDEQAYHRFELERQHRLRVEIGDVSDEESRVHFAILKFLDKLSIYICINEPGVSKAREFAWYRDGFDGTEAFLHANGGGIVAHWLDEKYVGLTQFPFAQKFEVSVPTKIVSKHAIEEQGIARAYRDTVSTIRTVEVGPMPV</sequence>
<keyword evidence="2" id="KW-1185">Reference proteome</keyword>
<dbReference type="Proteomes" id="UP001597079">
    <property type="component" value="Unassembled WGS sequence"/>
</dbReference>